<evidence type="ECO:0000313" key="1">
    <source>
        <dbReference type="EMBL" id="KAG2820942.1"/>
    </source>
</evidence>
<proteinExistence type="predicted"/>
<evidence type="ECO:0000313" key="4">
    <source>
        <dbReference type="Proteomes" id="UP000760860"/>
    </source>
</evidence>
<dbReference type="Proteomes" id="UP000760860">
    <property type="component" value="Unassembled WGS sequence"/>
</dbReference>
<sequence length="38" mass="3962">MAILLCLTGKAVNGVLPYGAKASAIRIFSCHRDTVTAV</sequence>
<dbReference type="Proteomes" id="UP000697107">
    <property type="component" value="Unassembled WGS sequence"/>
</dbReference>
<dbReference type="EMBL" id="RCMV01002215">
    <property type="protein sequence ID" value="KAG3203840.1"/>
    <property type="molecule type" value="Genomic_DNA"/>
</dbReference>
<gene>
    <name evidence="1" type="ORF">PC113_g22541</name>
    <name evidence="2" type="ORF">PC118_g23141</name>
    <name evidence="3" type="ORF">PC129_g22725</name>
</gene>
<organism evidence="3 4">
    <name type="scientific">Phytophthora cactorum</name>
    <dbReference type="NCBI Taxonomy" id="29920"/>
    <lineage>
        <taxon>Eukaryota</taxon>
        <taxon>Sar</taxon>
        <taxon>Stramenopiles</taxon>
        <taxon>Oomycota</taxon>
        <taxon>Peronosporomycetes</taxon>
        <taxon>Peronosporales</taxon>
        <taxon>Peronosporaceae</taxon>
        <taxon>Phytophthora</taxon>
    </lineage>
</organism>
<dbReference type="Proteomes" id="UP000735874">
    <property type="component" value="Unassembled WGS sequence"/>
</dbReference>
<accession>A0A8T1H242</accession>
<dbReference type="EMBL" id="RCMG01001735">
    <property type="protein sequence ID" value="KAG2820942.1"/>
    <property type="molecule type" value="Genomic_DNA"/>
</dbReference>
<comment type="caution">
    <text evidence="3">The sequence shown here is derived from an EMBL/GenBank/DDBJ whole genome shotgun (WGS) entry which is preliminary data.</text>
</comment>
<name>A0A8T1H242_9STRA</name>
<evidence type="ECO:0000313" key="3">
    <source>
        <dbReference type="EMBL" id="KAG3203840.1"/>
    </source>
</evidence>
<dbReference type="AlphaFoldDB" id="A0A8T1H242"/>
<dbReference type="EMBL" id="RCML01002054">
    <property type="protein sequence ID" value="KAG2959198.1"/>
    <property type="molecule type" value="Genomic_DNA"/>
</dbReference>
<protein>
    <submittedName>
        <fullName evidence="3">Uncharacterized protein</fullName>
    </submittedName>
</protein>
<evidence type="ECO:0000313" key="2">
    <source>
        <dbReference type="EMBL" id="KAG2959198.1"/>
    </source>
</evidence>
<reference evidence="3" key="1">
    <citation type="submission" date="2018-05" db="EMBL/GenBank/DDBJ databases">
        <title>Effector identification in a new, highly contiguous assembly of the strawberry crown rot pathogen Phytophthora cactorum.</title>
        <authorList>
            <person name="Armitage A.D."/>
            <person name="Nellist C.F."/>
            <person name="Bates H."/>
            <person name="Vickerstaff R.J."/>
            <person name="Harrison R.J."/>
        </authorList>
    </citation>
    <scope>NUCLEOTIDE SEQUENCE</scope>
    <source>
        <strain evidence="1">15-7</strain>
        <strain evidence="2">P415</strain>
        <strain evidence="3">P421</strain>
    </source>
</reference>